<comment type="caution">
    <text evidence="1">The sequence shown here is derived from an EMBL/GenBank/DDBJ whole genome shotgun (WGS) entry which is preliminary data.</text>
</comment>
<organism evidence="1 2">
    <name type="scientific">Xenoophorus captivus</name>
    <dbReference type="NCBI Taxonomy" id="1517983"/>
    <lineage>
        <taxon>Eukaryota</taxon>
        <taxon>Metazoa</taxon>
        <taxon>Chordata</taxon>
        <taxon>Craniata</taxon>
        <taxon>Vertebrata</taxon>
        <taxon>Euteleostomi</taxon>
        <taxon>Actinopterygii</taxon>
        <taxon>Neopterygii</taxon>
        <taxon>Teleostei</taxon>
        <taxon>Neoteleostei</taxon>
        <taxon>Acanthomorphata</taxon>
        <taxon>Ovalentaria</taxon>
        <taxon>Atherinomorphae</taxon>
        <taxon>Cyprinodontiformes</taxon>
        <taxon>Goodeidae</taxon>
        <taxon>Xenoophorus</taxon>
    </lineage>
</organism>
<dbReference type="Proteomes" id="UP001434883">
    <property type="component" value="Unassembled WGS sequence"/>
</dbReference>
<evidence type="ECO:0000313" key="1">
    <source>
        <dbReference type="EMBL" id="MEQ2203648.1"/>
    </source>
</evidence>
<sequence length="108" mass="11516">DTQEKIKSPQVRNPALIQKGEKASISREYGIIFFPYTASVRRGPAAERIPRLLSVDRGHLVQAVLLGFEPQVGDAVGHVHSLGRVGVGAGGWVGGHGAEEQDSKGYVS</sequence>
<gene>
    <name evidence="1" type="ORF">XENOCAPTIV_001800</name>
</gene>
<protein>
    <submittedName>
        <fullName evidence="1">Uncharacterized protein</fullName>
    </submittedName>
</protein>
<dbReference type="EMBL" id="JAHRIN010034785">
    <property type="protein sequence ID" value="MEQ2203648.1"/>
    <property type="molecule type" value="Genomic_DNA"/>
</dbReference>
<accession>A0ABV0R7H5</accession>
<evidence type="ECO:0000313" key="2">
    <source>
        <dbReference type="Proteomes" id="UP001434883"/>
    </source>
</evidence>
<proteinExistence type="predicted"/>
<name>A0ABV0R7H5_9TELE</name>
<feature type="non-terminal residue" evidence="1">
    <location>
        <position position="1"/>
    </location>
</feature>
<reference evidence="1 2" key="1">
    <citation type="submission" date="2021-06" db="EMBL/GenBank/DDBJ databases">
        <authorList>
            <person name="Palmer J.M."/>
        </authorList>
    </citation>
    <scope>NUCLEOTIDE SEQUENCE [LARGE SCALE GENOMIC DNA]</scope>
    <source>
        <strain evidence="1 2">XC_2019</strain>
        <tissue evidence="1">Muscle</tissue>
    </source>
</reference>
<keyword evidence="2" id="KW-1185">Reference proteome</keyword>